<name>A0A368Z054_9RHOB</name>
<dbReference type="PANTHER" id="PTHR30481:SF4">
    <property type="entry name" value="SITE-SPECIFIC DNA-METHYLTRANSFERASE (ADENINE-SPECIFIC)"/>
    <property type="match status" value="1"/>
</dbReference>
<keyword evidence="6" id="KW-1185">Reference proteome</keyword>
<keyword evidence="3" id="KW-0949">S-adenosyl-L-methionine</keyword>
<feature type="binding site" evidence="4">
    <location>
        <position position="188"/>
    </location>
    <ligand>
        <name>S-adenosyl-L-methionine</name>
        <dbReference type="ChEBI" id="CHEBI:59789"/>
    </ligand>
</feature>
<dbReference type="RefSeq" id="WP_114349030.1">
    <property type="nucleotide sequence ID" value="NZ_QPJL01000007.1"/>
</dbReference>
<keyword evidence="1 5" id="KW-0489">Methyltransferase</keyword>
<dbReference type="OrthoDB" id="9805629at2"/>
<dbReference type="GO" id="GO:0009007">
    <property type="term" value="F:site-specific DNA-methyltransferase (adenine-specific) activity"/>
    <property type="evidence" value="ECO:0007669"/>
    <property type="project" value="UniProtKB-EC"/>
</dbReference>
<dbReference type="AlphaFoldDB" id="A0A368Z054"/>
<evidence type="ECO:0000256" key="3">
    <source>
        <dbReference type="ARBA" id="ARBA00022691"/>
    </source>
</evidence>
<dbReference type="GO" id="GO:0009307">
    <property type="term" value="P:DNA restriction-modification system"/>
    <property type="evidence" value="ECO:0007669"/>
    <property type="project" value="InterPro"/>
</dbReference>
<dbReference type="PIRSF" id="PIRSF000398">
    <property type="entry name" value="M_m6A_EcoRV"/>
    <property type="match status" value="1"/>
</dbReference>
<dbReference type="GO" id="GO:0032259">
    <property type="term" value="P:methylation"/>
    <property type="evidence" value="ECO:0007669"/>
    <property type="project" value="UniProtKB-KW"/>
</dbReference>
<dbReference type="GO" id="GO:0043565">
    <property type="term" value="F:sequence-specific DNA binding"/>
    <property type="evidence" value="ECO:0007669"/>
    <property type="project" value="TreeGrafter"/>
</dbReference>
<sequence>MTAPTRPILRWHGGKWLLAPWIISHMPAHRVYVEPFGGAASVLLRKPRTNLEVWNDLDGELVALFHLLRTAPDNLARLIEATPFARAEFDVAQSGEPCADDVEQVRRLLIRSHMGFSPCGAAFRGGHSKTGFRGRGVRAGTTPPMNWMGMPAVIASVADRMRGVVIESRPALELIAAHDSPDTLFYVDPPYLPETRDAGGDYRHEMTGDDHMALLDVLRAVRGKVILSGYPSPVYDAALAGWNRIEKTTHADGARKRTEVIWRSFEQQGTLI</sequence>
<dbReference type="InterPro" id="IPR012263">
    <property type="entry name" value="M_m6A_EcoRV"/>
</dbReference>
<organism evidence="5 6">
    <name type="scientific">Paracoccus lutimaris</name>
    <dbReference type="NCBI Taxonomy" id="1490030"/>
    <lineage>
        <taxon>Bacteria</taxon>
        <taxon>Pseudomonadati</taxon>
        <taxon>Pseudomonadota</taxon>
        <taxon>Alphaproteobacteria</taxon>
        <taxon>Rhodobacterales</taxon>
        <taxon>Paracoccaceae</taxon>
        <taxon>Paracoccus</taxon>
    </lineage>
</organism>
<comment type="caution">
    <text evidence="5">The sequence shown here is derived from an EMBL/GenBank/DDBJ whole genome shotgun (WGS) entry which is preliminary data.</text>
</comment>
<accession>A0A368Z054</accession>
<dbReference type="PANTHER" id="PTHR30481">
    <property type="entry name" value="DNA ADENINE METHYLASE"/>
    <property type="match status" value="1"/>
</dbReference>
<evidence type="ECO:0000313" key="6">
    <source>
        <dbReference type="Proteomes" id="UP000253345"/>
    </source>
</evidence>
<dbReference type="InterPro" id="IPR012327">
    <property type="entry name" value="MeTrfase_D12"/>
</dbReference>
<dbReference type="Gene3D" id="3.40.50.150">
    <property type="entry name" value="Vaccinia Virus protein VP39"/>
    <property type="match status" value="2"/>
</dbReference>
<dbReference type="InterPro" id="IPR029063">
    <property type="entry name" value="SAM-dependent_MTases_sf"/>
</dbReference>
<keyword evidence="2" id="KW-0808">Transferase</keyword>
<protein>
    <submittedName>
        <fullName evidence="5">DNA adenine methylase</fullName>
    </submittedName>
</protein>
<evidence type="ECO:0000256" key="2">
    <source>
        <dbReference type="ARBA" id="ARBA00022679"/>
    </source>
</evidence>
<dbReference type="Proteomes" id="UP000253345">
    <property type="component" value="Unassembled WGS sequence"/>
</dbReference>
<dbReference type="GO" id="GO:1904047">
    <property type="term" value="F:S-adenosyl-L-methionine binding"/>
    <property type="evidence" value="ECO:0007669"/>
    <property type="project" value="TreeGrafter"/>
</dbReference>
<feature type="binding site" evidence="4">
    <location>
        <position position="56"/>
    </location>
    <ligand>
        <name>S-adenosyl-L-methionine</name>
        <dbReference type="ChEBI" id="CHEBI:59789"/>
    </ligand>
</feature>
<evidence type="ECO:0000256" key="1">
    <source>
        <dbReference type="ARBA" id="ARBA00022603"/>
    </source>
</evidence>
<dbReference type="PRINTS" id="PR00505">
    <property type="entry name" value="D12N6MTFRASE"/>
</dbReference>
<feature type="binding site" evidence="4">
    <location>
        <position position="15"/>
    </location>
    <ligand>
        <name>S-adenosyl-L-methionine</name>
        <dbReference type="ChEBI" id="CHEBI:59789"/>
    </ligand>
</feature>
<proteinExistence type="predicted"/>
<dbReference type="Pfam" id="PF02086">
    <property type="entry name" value="MethyltransfD12"/>
    <property type="match status" value="1"/>
</dbReference>
<evidence type="ECO:0000256" key="4">
    <source>
        <dbReference type="PIRSR" id="PIRSR000398-1"/>
    </source>
</evidence>
<reference evidence="5 6" key="1">
    <citation type="submission" date="2018-07" db="EMBL/GenBank/DDBJ databases">
        <title>Genomic Encyclopedia of Type Strains, Phase III (KMG-III): the genomes of soil and plant-associated and newly described type strains.</title>
        <authorList>
            <person name="Whitman W."/>
        </authorList>
    </citation>
    <scope>NUCLEOTIDE SEQUENCE [LARGE SCALE GENOMIC DNA]</scope>
    <source>
        <strain evidence="5 6">CECT 8525</strain>
    </source>
</reference>
<dbReference type="SUPFAM" id="SSF53335">
    <property type="entry name" value="S-adenosyl-L-methionine-dependent methyltransferases"/>
    <property type="match status" value="1"/>
</dbReference>
<dbReference type="GO" id="GO:0006298">
    <property type="term" value="P:mismatch repair"/>
    <property type="evidence" value="ECO:0007669"/>
    <property type="project" value="TreeGrafter"/>
</dbReference>
<dbReference type="EMBL" id="QPJL01000007">
    <property type="protein sequence ID" value="RCW84866.1"/>
    <property type="molecule type" value="Genomic_DNA"/>
</dbReference>
<feature type="binding site" evidence="4">
    <location>
        <position position="11"/>
    </location>
    <ligand>
        <name>S-adenosyl-L-methionine</name>
        <dbReference type="ChEBI" id="CHEBI:59789"/>
    </ligand>
</feature>
<gene>
    <name evidence="5" type="ORF">DFP89_107171</name>
</gene>
<evidence type="ECO:0000313" key="5">
    <source>
        <dbReference type="EMBL" id="RCW84866.1"/>
    </source>
</evidence>